<protein>
    <submittedName>
        <fullName evidence="2">Uncharacterized protein</fullName>
    </submittedName>
</protein>
<keyword evidence="3" id="KW-1185">Reference proteome</keyword>
<gene>
    <name evidence="2" type="ORF">QQF64_025910</name>
</gene>
<proteinExistence type="predicted"/>
<feature type="region of interest" description="Disordered" evidence="1">
    <location>
        <begin position="31"/>
        <end position="79"/>
    </location>
</feature>
<dbReference type="EMBL" id="JAYMGO010000003">
    <property type="protein sequence ID" value="KAL1279237.1"/>
    <property type="molecule type" value="Genomic_DNA"/>
</dbReference>
<organism evidence="2 3">
    <name type="scientific">Cirrhinus molitorella</name>
    <name type="common">mud carp</name>
    <dbReference type="NCBI Taxonomy" id="172907"/>
    <lineage>
        <taxon>Eukaryota</taxon>
        <taxon>Metazoa</taxon>
        <taxon>Chordata</taxon>
        <taxon>Craniata</taxon>
        <taxon>Vertebrata</taxon>
        <taxon>Euteleostomi</taxon>
        <taxon>Actinopterygii</taxon>
        <taxon>Neopterygii</taxon>
        <taxon>Teleostei</taxon>
        <taxon>Ostariophysi</taxon>
        <taxon>Cypriniformes</taxon>
        <taxon>Cyprinidae</taxon>
        <taxon>Labeoninae</taxon>
        <taxon>Labeonini</taxon>
        <taxon>Cirrhinus</taxon>
    </lineage>
</organism>
<evidence type="ECO:0000313" key="3">
    <source>
        <dbReference type="Proteomes" id="UP001558613"/>
    </source>
</evidence>
<feature type="compositionally biased region" description="Basic and acidic residues" evidence="1">
    <location>
        <begin position="31"/>
        <end position="45"/>
    </location>
</feature>
<evidence type="ECO:0000256" key="1">
    <source>
        <dbReference type="SAM" id="MobiDB-lite"/>
    </source>
</evidence>
<dbReference type="Proteomes" id="UP001558613">
    <property type="component" value="Unassembled WGS sequence"/>
</dbReference>
<evidence type="ECO:0000313" key="2">
    <source>
        <dbReference type="EMBL" id="KAL1279237.1"/>
    </source>
</evidence>
<name>A0ABR3NR69_9TELE</name>
<sequence length="144" mass="16229">MPGNYHIQKRTVEKKPLRTSFSTARNCSFVKERGTPGVPREDRGSRHSRHAAATLAARGSRHAARGTRGTRGSRYSRHPRLAVLAAPAARWMRTPVLPVTRERRPAAEDRLQRRHGNQAIPHSNLFFQISFQFAAQQRGSEAEV</sequence>
<reference evidence="2 3" key="1">
    <citation type="submission" date="2023-09" db="EMBL/GenBank/DDBJ databases">
        <authorList>
            <person name="Wang M."/>
        </authorList>
    </citation>
    <scope>NUCLEOTIDE SEQUENCE [LARGE SCALE GENOMIC DNA]</scope>
    <source>
        <strain evidence="2">GT-2023</strain>
        <tissue evidence="2">Liver</tissue>
    </source>
</reference>
<comment type="caution">
    <text evidence="2">The sequence shown here is derived from an EMBL/GenBank/DDBJ whole genome shotgun (WGS) entry which is preliminary data.</text>
</comment>
<accession>A0ABR3NR69</accession>